<dbReference type="PANTHER" id="PTHR32387">
    <property type="entry name" value="WU:FJ29H11"/>
    <property type="match status" value="1"/>
</dbReference>
<dbReference type="PANTHER" id="PTHR32387:SF3">
    <property type="entry name" value="ATP_DNA BINDING PROTEIN"/>
    <property type="match status" value="1"/>
</dbReference>
<name>A0AA36NFW5_9DINO</name>
<accession>A0AA36NFW5</accession>
<evidence type="ECO:0000313" key="3">
    <source>
        <dbReference type="EMBL" id="CAJ1400598.1"/>
    </source>
</evidence>
<dbReference type="InterPro" id="IPR024975">
    <property type="entry name" value="NOV_C"/>
</dbReference>
<proteinExistence type="predicted"/>
<gene>
    <name evidence="3" type="ORF">EVOR1521_LOCUS23912</name>
</gene>
<evidence type="ECO:0000256" key="1">
    <source>
        <dbReference type="SAM" id="MobiDB-lite"/>
    </source>
</evidence>
<dbReference type="Pfam" id="PF13020">
    <property type="entry name" value="NOV_C"/>
    <property type="match status" value="1"/>
</dbReference>
<organism evidence="3 4">
    <name type="scientific">Effrenium voratum</name>
    <dbReference type="NCBI Taxonomy" id="2562239"/>
    <lineage>
        <taxon>Eukaryota</taxon>
        <taxon>Sar</taxon>
        <taxon>Alveolata</taxon>
        <taxon>Dinophyceae</taxon>
        <taxon>Suessiales</taxon>
        <taxon>Symbiodiniaceae</taxon>
        <taxon>Effrenium</taxon>
    </lineage>
</organism>
<feature type="compositionally biased region" description="Acidic residues" evidence="1">
    <location>
        <begin position="1392"/>
        <end position="1407"/>
    </location>
</feature>
<keyword evidence="4" id="KW-1185">Reference proteome</keyword>
<feature type="region of interest" description="Disordered" evidence="1">
    <location>
        <begin position="1385"/>
        <end position="1410"/>
    </location>
</feature>
<reference evidence="3" key="1">
    <citation type="submission" date="2023-08" db="EMBL/GenBank/DDBJ databases">
        <authorList>
            <person name="Chen Y."/>
            <person name="Shah S."/>
            <person name="Dougan E. K."/>
            <person name="Thang M."/>
            <person name="Chan C."/>
        </authorList>
    </citation>
    <scope>NUCLEOTIDE SEQUENCE</scope>
</reference>
<protein>
    <recommendedName>
        <fullName evidence="2">Protein NO VEIN C-terminal domain-containing protein</fullName>
    </recommendedName>
</protein>
<sequence>MPNVDEAQLAQKLSQMITQSLSQPEESGGHDAHSPDAVRLLKCLGKVEKELCQAYGVQAFAQFGLQDRFSEFLLRHSKMMAASLSHLWVGQTAPAVAKLCSLLQGSCPSPHQVCEQARQHFIGLACDLQPGALPPASEGVRPRFPPREVQVLLARSDLLQRQSRAQGVGMVSAEHKKELMKEAVKAVCEAPMLIDLSEALPQWRTRFEPTLGTLFQFLGSDELATLLLSAGTATQLPPLDVVEVRCGVLMRLSDGSFTTLEAALQAKDRVGQRSDRAMPARLVMVRPAEAVCSLRPAVATDWSEQHLALLEPLLNATGRYVELSLLPGNLTEALGIPCLDSNLTIDCLTQFHLCTQRPVAADDMDKLHLLLLILASDPSFALRRLDHMPMIPTEDGQLVAPAGAHVYNVGVDFKGVVSGAKILSSAFAAVMHQKVSGFLHRAGVEHADGLHFFKQVLVPFLTGPKPELMELVQCTRAARRFLLRMNLEEVAVDGRHGADERDVVWCSNDQPVHLRQLPEVLRNAYSDRWLCVSDIYWAGQPEGEAWNDFWTAVGLWPAFGVSEGNSAELERLMSSARCEASHGSTLVAQALVAFLAPHGKFYSRYCLKTGEGTVEKEERQGNNVWPKGNTSQGILQLLQTVPWLPAHRGHKLLQVSDAWLADTVSPLEEPFIFAACVGDLHKFWPFLGFRTAPTLKNIEHILRNHSYQNTYSVYACRCLYQRLVQELNSRSAAELDADSAETLEFLRKEEWIFVPEHPRLIAGHRDAFDMKGEQEPRVGKWYRLADVVFKDASRLVDTYSRSVTDAASDFAREASGKRIVGQYYWGPHTLFPANWTGSRYSRQHAEVQELFLSLGVKQCLQWSDYFSILAAVDQHVRRTPEARACQEPHIVCAVVQIFGHLVDEVDRELSEGETSLDNEGGAVFQDEKVSESAAKILRRLRPHLAKSAKLRAFLVNTADFACVPTAAGSWARFGEVFFLDNPALSAWQGDCLKLVAGVDRGLEPLAWEAERLRRVFQSCGLLAEPILRHRARVARWHRGKEAALASALLLAAARWANEEAPSHDLAEAIRVQSKEVEFVEVLSADPEKETDDVAFLPVEEVVAVEPGDVESKRDLPCGLLLCNTKAVVTESVEFVLVRPPLQVENYVGYLQQASGETSPEPGALVGAFADTATQAMATQFAASVVNTVVENSISLAKMQPSEARLPLDKDSVKRKLLKRLQQVAAHLQASPPKRLEPPAVAVERAARTAGYAGAGSAEDLLPPWAPFSTEPVQAEREEGNAAQKWMEAAAIPEEVRDEMHIERDTDEEESQSTTRGGMLSCALKALAPSASADGPPKRMFPATLPLAATGTGPLPGPGPGAGLAERGFTLGNADAEGLERHLRSLRARNQNGEDDKEGEDGEDEEGEDKGSEMVLDAAGRATVAQLAGLSEDEMTEVIGRLGEQAAVEALKARDFDVAWVNSDSETGLPFDLVVRPRSTQPWPFALRQLSKSSANKVPSLSDIEVALAQDTGAALVEVKASLAASGVFDISSAQLAMARRLGNRYWLVLVKQLSKGVGRLHVLQDLDKASRDGRVKLLLLA</sequence>
<dbReference type="EMBL" id="CAUJNA010003379">
    <property type="protein sequence ID" value="CAJ1400598.1"/>
    <property type="molecule type" value="Genomic_DNA"/>
</dbReference>
<dbReference type="InterPro" id="IPR052957">
    <property type="entry name" value="Auxin_embryo_med"/>
</dbReference>
<dbReference type="Proteomes" id="UP001178507">
    <property type="component" value="Unassembled WGS sequence"/>
</dbReference>
<comment type="caution">
    <text evidence="3">The sequence shown here is derived from an EMBL/GenBank/DDBJ whole genome shotgun (WGS) entry which is preliminary data.</text>
</comment>
<evidence type="ECO:0000259" key="2">
    <source>
        <dbReference type="Pfam" id="PF13020"/>
    </source>
</evidence>
<feature type="domain" description="Protein NO VEIN C-terminal" evidence="2">
    <location>
        <begin position="1442"/>
        <end position="1555"/>
    </location>
</feature>
<evidence type="ECO:0000313" key="4">
    <source>
        <dbReference type="Proteomes" id="UP001178507"/>
    </source>
</evidence>